<evidence type="ECO:0000256" key="1">
    <source>
        <dbReference type="SAM" id="MobiDB-lite"/>
    </source>
</evidence>
<gene>
    <name evidence="2" type="ORF">SAMN05421806_13223</name>
</gene>
<organism evidence="2 3">
    <name type="scientific">Streptomyces indicus</name>
    <dbReference type="NCBI Taxonomy" id="417292"/>
    <lineage>
        <taxon>Bacteria</taxon>
        <taxon>Bacillati</taxon>
        <taxon>Actinomycetota</taxon>
        <taxon>Actinomycetes</taxon>
        <taxon>Kitasatosporales</taxon>
        <taxon>Streptomycetaceae</taxon>
        <taxon>Streptomyces</taxon>
    </lineage>
</organism>
<feature type="compositionally biased region" description="Basic and acidic residues" evidence="1">
    <location>
        <begin position="11"/>
        <end position="23"/>
    </location>
</feature>
<feature type="region of interest" description="Disordered" evidence="1">
    <location>
        <begin position="67"/>
        <end position="117"/>
    </location>
</feature>
<evidence type="ECO:0000313" key="2">
    <source>
        <dbReference type="EMBL" id="SDL38142.1"/>
    </source>
</evidence>
<feature type="region of interest" description="Disordered" evidence="1">
    <location>
        <begin position="1"/>
        <end position="23"/>
    </location>
</feature>
<keyword evidence="3" id="KW-1185">Reference proteome</keyword>
<accession>A0A1G9JLF7</accession>
<sequence>MTNTPKSAIAKLREKSEASEAQAKEHKAALLKAAVEEAMTSTAYGHVSAVAREAGIASQYLRTLIEEKEPGWLDRAAEEREAAKAEKESKPARTRKTREGEGGKPARRTRRSGAAAA</sequence>
<proteinExistence type="predicted"/>
<dbReference type="RefSeq" id="WP_093618175.1">
    <property type="nucleotide sequence ID" value="NZ_FNFF01000032.1"/>
</dbReference>
<dbReference type="STRING" id="417292.SAMN05421806_13223"/>
<name>A0A1G9JLF7_9ACTN</name>
<dbReference type="OrthoDB" id="4338338at2"/>
<reference evidence="2 3" key="1">
    <citation type="submission" date="2016-10" db="EMBL/GenBank/DDBJ databases">
        <authorList>
            <person name="de Groot N.N."/>
        </authorList>
    </citation>
    <scope>NUCLEOTIDE SEQUENCE [LARGE SCALE GENOMIC DNA]</scope>
    <source>
        <strain evidence="2 3">CGMCC 4.5727</strain>
    </source>
</reference>
<dbReference type="Proteomes" id="UP000199155">
    <property type="component" value="Unassembled WGS sequence"/>
</dbReference>
<dbReference type="AlphaFoldDB" id="A0A1G9JLF7"/>
<evidence type="ECO:0000313" key="3">
    <source>
        <dbReference type="Proteomes" id="UP000199155"/>
    </source>
</evidence>
<protein>
    <submittedName>
        <fullName evidence="2">Uncharacterized protein</fullName>
    </submittedName>
</protein>
<feature type="compositionally biased region" description="Basic and acidic residues" evidence="1">
    <location>
        <begin position="67"/>
        <end position="104"/>
    </location>
</feature>
<dbReference type="EMBL" id="FNFF01000032">
    <property type="protein sequence ID" value="SDL38142.1"/>
    <property type="molecule type" value="Genomic_DNA"/>
</dbReference>